<evidence type="ECO:0000313" key="2">
    <source>
        <dbReference type="Proteomes" id="UP001499863"/>
    </source>
</evidence>
<proteinExistence type="predicted"/>
<dbReference type="Proteomes" id="UP001499863">
    <property type="component" value="Unassembled WGS sequence"/>
</dbReference>
<name>A0ABN1Y2Q0_9ACTN</name>
<sequence length="154" mass="15879">MRTAVELLLWWGLLLLLYVVLISSVTALEIAVGGGLATLGALGAATTRRAPGATPGGRAGWARAWWAFPATLLLDTGRLAVLVLRTLRHPRRPTADGGFHTVRLSPGTGPAWAGALLSAAPGGYAVEARDGELTVHTLDGSASALQRALTGGPR</sequence>
<dbReference type="EMBL" id="BAAAKJ010000126">
    <property type="protein sequence ID" value="GAA1392605.1"/>
    <property type="molecule type" value="Genomic_DNA"/>
</dbReference>
<protein>
    <submittedName>
        <fullName evidence="1">Uncharacterized protein</fullName>
    </submittedName>
</protein>
<reference evidence="1 2" key="1">
    <citation type="journal article" date="2019" name="Int. J. Syst. Evol. Microbiol.">
        <title>The Global Catalogue of Microorganisms (GCM) 10K type strain sequencing project: providing services to taxonomists for standard genome sequencing and annotation.</title>
        <authorList>
            <consortium name="The Broad Institute Genomics Platform"/>
            <consortium name="The Broad Institute Genome Sequencing Center for Infectious Disease"/>
            <person name="Wu L."/>
            <person name="Ma J."/>
        </authorList>
    </citation>
    <scope>NUCLEOTIDE SEQUENCE [LARGE SCALE GENOMIC DNA]</scope>
    <source>
        <strain evidence="1 2">JCM 12393</strain>
    </source>
</reference>
<accession>A0ABN1Y2Q0</accession>
<comment type="caution">
    <text evidence="1">The sequence shown here is derived from an EMBL/GenBank/DDBJ whole genome shotgun (WGS) entry which is preliminary data.</text>
</comment>
<keyword evidence="2" id="KW-1185">Reference proteome</keyword>
<gene>
    <name evidence="1" type="ORF">GCM10009639_24520</name>
</gene>
<evidence type="ECO:0000313" key="1">
    <source>
        <dbReference type="EMBL" id="GAA1392605.1"/>
    </source>
</evidence>
<organism evidence="1 2">
    <name type="scientific">Kitasatospora putterlickiae</name>
    <dbReference type="NCBI Taxonomy" id="221725"/>
    <lineage>
        <taxon>Bacteria</taxon>
        <taxon>Bacillati</taxon>
        <taxon>Actinomycetota</taxon>
        <taxon>Actinomycetes</taxon>
        <taxon>Kitasatosporales</taxon>
        <taxon>Streptomycetaceae</taxon>
        <taxon>Kitasatospora</taxon>
    </lineage>
</organism>